<dbReference type="AlphaFoldDB" id="A0A645JIA6"/>
<accession>A0A645JIA6</accession>
<dbReference type="EMBL" id="VSSQ01142639">
    <property type="protein sequence ID" value="MPN63351.1"/>
    <property type="molecule type" value="Genomic_DNA"/>
</dbReference>
<reference evidence="1" key="1">
    <citation type="submission" date="2019-08" db="EMBL/GenBank/DDBJ databases">
        <authorList>
            <person name="Kucharzyk K."/>
            <person name="Murdoch R.W."/>
            <person name="Higgins S."/>
            <person name="Loffler F."/>
        </authorList>
    </citation>
    <scope>NUCLEOTIDE SEQUENCE</scope>
</reference>
<evidence type="ECO:0000313" key="1">
    <source>
        <dbReference type="EMBL" id="MPN63351.1"/>
    </source>
</evidence>
<protein>
    <submittedName>
        <fullName evidence="1">Uncharacterized protein</fullName>
    </submittedName>
</protein>
<comment type="caution">
    <text evidence="1">The sequence shown here is derived from an EMBL/GenBank/DDBJ whole genome shotgun (WGS) entry which is preliminary data.</text>
</comment>
<organism evidence="1">
    <name type="scientific">bioreactor metagenome</name>
    <dbReference type="NCBI Taxonomy" id="1076179"/>
    <lineage>
        <taxon>unclassified sequences</taxon>
        <taxon>metagenomes</taxon>
        <taxon>ecological metagenomes</taxon>
    </lineage>
</organism>
<gene>
    <name evidence="1" type="ORF">SDC9_211109</name>
</gene>
<sequence>MPITDKIRQRLLPEQRHATGHPYRLLTKTTHLVYWHHQPCTAQGGKQRFAERTGVNYPLWRIQTFQRRQRFTVITKLAVVIIFNNPRLGM</sequence>
<name>A0A645JIA6_9ZZZZ</name>
<proteinExistence type="predicted"/>